<evidence type="ECO:0000256" key="3">
    <source>
        <dbReference type="ARBA" id="ARBA00022475"/>
    </source>
</evidence>
<feature type="transmembrane region" description="Helical" evidence="7">
    <location>
        <begin position="196"/>
        <end position="215"/>
    </location>
</feature>
<protein>
    <recommendedName>
        <fullName evidence="10">AEC family transporter</fullName>
    </recommendedName>
</protein>
<evidence type="ECO:0000313" key="8">
    <source>
        <dbReference type="EMBL" id="TQK76032.1"/>
    </source>
</evidence>
<evidence type="ECO:0000256" key="2">
    <source>
        <dbReference type="ARBA" id="ARBA00022448"/>
    </source>
</evidence>
<sequence>MMAVAGVLFGFGVIGIVIFVGYAVARRRVLGPDGQRTLAKLAFSIAMPALLFTQIATADLGRIFSRSLIVTAGSVVVVVALYVAVARFVWHRPADEVIIGSLASGYVNGGNLGIPIAVYVLGSATYAIPVMLWQLCVLAPASMAIIERLRNRDARGLRAVVRPVFRNPLVIAAAAGIAAALLPWGVPEVIMQPLDLLAGLAVPSALLAFGMSLHGGSVPGAAPVRPAIFAIVILKNIVQPAAAYAVARYGVHLEGVDLFAATLFAALPTAQNVFVYAMRAGTGVQLARDSIVITSAISIPIVVALAAVMV</sequence>
<comment type="caution">
    <text evidence="8">The sequence shown here is derived from an EMBL/GenBank/DDBJ whole genome shotgun (WGS) entry which is preliminary data.</text>
</comment>
<feature type="transmembrane region" description="Helical" evidence="7">
    <location>
        <begin position="97"/>
        <end position="120"/>
    </location>
</feature>
<keyword evidence="3" id="KW-1003">Cell membrane</keyword>
<evidence type="ECO:0000256" key="4">
    <source>
        <dbReference type="ARBA" id="ARBA00022692"/>
    </source>
</evidence>
<dbReference type="AlphaFoldDB" id="A0A542SN53"/>
<accession>A0A542SN53</accession>
<evidence type="ECO:0000256" key="7">
    <source>
        <dbReference type="SAM" id="Phobius"/>
    </source>
</evidence>
<evidence type="ECO:0000256" key="1">
    <source>
        <dbReference type="ARBA" id="ARBA00004141"/>
    </source>
</evidence>
<keyword evidence="5 7" id="KW-1133">Transmembrane helix</keyword>
<gene>
    <name evidence="8" type="ORF">FB389_0686</name>
</gene>
<organism evidence="8 9">
    <name type="scientific">Rarobacter incanus</name>
    <dbReference type="NCBI Taxonomy" id="153494"/>
    <lineage>
        <taxon>Bacteria</taxon>
        <taxon>Bacillati</taxon>
        <taxon>Actinomycetota</taxon>
        <taxon>Actinomycetes</taxon>
        <taxon>Micrococcales</taxon>
        <taxon>Rarobacteraceae</taxon>
        <taxon>Rarobacter</taxon>
    </lineage>
</organism>
<evidence type="ECO:0008006" key="10">
    <source>
        <dbReference type="Google" id="ProtNLM"/>
    </source>
</evidence>
<dbReference type="GO" id="GO:0055085">
    <property type="term" value="P:transmembrane transport"/>
    <property type="evidence" value="ECO:0007669"/>
    <property type="project" value="InterPro"/>
</dbReference>
<keyword evidence="6 7" id="KW-0472">Membrane</keyword>
<feature type="transmembrane region" description="Helical" evidence="7">
    <location>
        <begin position="37"/>
        <end position="57"/>
    </location>
</feature>
<comment type="subcellular location">
    <subcellularLocation>
        <location evidence="1">Membrane</location>
        <topology evidence="1">Multi-pass membrane protein</topology>
    </subcellularLocation>
</comment>
<feature type="transmembrane region" description="Helical" evidence="7">
    <location>
        <begin position="6"/>
        <end position="25"/>
    </location>
</feature>
<dbReference type="OrthoDB" id="5405318at2"/>
<dbReference type="PANTHER" id="PTHR36838">
    <property type="entry name" value="AUXIN EFFLUX CARRIER FAMILY PROTEIN"/>
    <property type="match status" value="1"/>
</dbReference>
<feature type="transmembrane region" description="Helical" evidence="7">
    <location>
        <begin position="290"/>
        <end position="309"/>
    </location>
</feature>
<dbReference type="Pfam" id="PF03547">
    <property type="entry name" value="Mem_trans"/>
    <property type="match status" value="2"/>
</dbReference>
<keyword evidence="4 7" id="KW-0812">Transmembrane</keyword>
<evidence type="ECO:0000256" key="6">
    <source>
        <dbReference type="ARBA" id="ARBA00023136"/>
    </source>
</evidence>
<dbReference type="GO" id="GO:0016020">
    <property type="term" value="C:membrane"/>
    <property type="evidence" value="ECO:0007669"/>
    <property type="project" value="UniProtKB-SubCell"/>
</dbReference>
<feature type="transmembrane region" description="Helical" evidence="7">
    <location>
        <begin position="63"/>
        <end position="85"/>
    </location>
</feature>
<evidence type="ECO:0000313" key="9">
    <source>
        <dbReference type="Proteomes" id="UP000316181"/>
    </source>
</evidence>
<dbReference type="Proteomes" id="UP000316181">
    <property type="component" value="Unassembled WGS sequence"/>
</dbReference>
<proteinExistence type="predicted"/>
<dbReference type="EMBL" id="VFNV01000001">
    <property type="protein sequence ID" value="TQK76032.1"/>
    <property type="molecule type" value="Genomic_DNA"/>
</dbReference>
<feature type="transmembrane region" description="Helical" evidence="7">
    <location>
        <begin position="167"/>
        <end position="184"/>
    </location>
</feature>
<reference evidence="8 9" key="1">
    <citation type="submission" date="2019-06" db="EMBL/GenBank/DDBJ databases">
        <title>Sequencing the genomes of 1000 actinobacteria strains.</title>
        <authorList>
            <person name="Klenk H.-P."/>
        </authorList>
    </citation>
    <scope>NUCLEOTIDE SEQUENCE [LARGE SCALE GENOMIC DNA]</scope>
    <source>
        <strain evidence="8 9">DSM 10596</strain>
    </source>
</reference>
<keyword evidence="2" id="KW-0813">Transport</keyword>
<dbReference type="PANTHER" id="PTHR36838:SF1">
    <property type="entry name" value="SLR1864 PROTEIN"/>
    <property type="match status" value="1"/>
</dbReference>
<evidence type="ECO:0000256" key="5">
    <source>
        <dbReference type="ARBA" id="ARBA00022989"/>
    </source>
</evidence>
<feature type="transmembrane region" description="Helical" evidence="7">
    <location>
        <begin position="126"/>
        <end position="146"/>
    </location>
</feature>
<name>A0A542SN53_9MICO</name>
<keyword evidence="9" id="KW-1185">Reference proteome</keyword>
<dbReference type="InterPro" id="IPR004776">
    <property type="entry name" value="Mem_transp_PIN-like"/>
</dbReference>
<feature type="transmembrane region" description="Helical" evidence="7">
    <location>
        <begin position="258"/>
        <end position="278"/>
    </location>
</feature>
<feature type="transmembrane region" description="Helical" evidence="7">
    <location>
        <begin position="227"/>
        <end position="246"/>
    </location>
</feature>